<reference evidence="1 2" key="1">
    <citation type="submission" date="2019-06" db="EMBL/GenBank/DDBJ databases">
        <title>Genome analyses of bacteria isolated from kimchi.</title>
        <authorList>
            <person name="Lee S."/>
            <person name="Ahn S."/>
            <person name="Roh S."/>
        </authorList>
    </citation>
    <scope>NUCLEOTIDE SEQUENCE [LARGE SCALE GENOMIC DNA]</scope>
    <source>
        <strain evidence="1 2">CBA3625</strain>
    </source>
</reference>
<protein>
    <submittedName>
        <fullName evidence="1">Uncharacterized protein</fullName>
    </submittedName>
</protein>
<organism evidence="1 2">
    <name type="scientific">Leuconostoc lactis</name>
    <dbReference type="NCBI Taxonomy" id="1246"/>
    <lineage>
        <taxon>Bacteria</taxon>
        <taxon>Bacillati</taxon>
        <taxon>Bacillota</taxon>
        <taxon>Bacilli</taxon>
        <taxon>Lactobacillales</taxon>
        <taxon>Lactobacillaceae</taxon>
        <taxon>Leuconostoc</taxon>
    </lineage>
</organism>
<evidence type="ECO:0000313" key="1">
    <source>
        <dbReference type="EMBL" id="QEA43269.1"/>
    </source>
</evidence>
<name>A0AAP9J9P4_LEULA</name>
<dbReference type="AlphaFoldDB" id="A0AAP9J9P4"/>
<dbReference type="Proteomes" id="UP000321298">
    <property type="component" value="Chromosome"/>
</dbReference>
<keyword evidence="2" id="KW-1185">Reference proteome</keyword>
<proteinExistence type="predicted"/>
<dbReference type="EMBL" id="CP042387">
    <property type="protein sequence ID" value="QEA43269.1"/>
    <property type="molecule type" value="Genomic_DNA"/>
</dbReference>
<evidence type="ECO:0000313" key="2">
    <source>
        <dbReference type="Proteomes" id="UP000321298"/>
    </source>
</evidence>
<gene>
    <name evidence="1" type="ORF">FGL83_00470</name>
</gene>
<sequence>MNEKQAKRLKRIKASTEVNEQYIEQHKRMSHERHQRSRQQVKSEVYENKNINYRKHFKM</sequence>
<accession>A0AAP9J9P4</accession>